<dbReference type="Gene3D" id="1.10.357.20">
    <property type="entry name" value="SLC41 divalent cation transporters, integral membrane domain"/>
    <property type="match status" value="1"/>
</dbReference>
<accession>X1KKJ6</accession>
<evidence type="ECO:0000256" key="5">
    <source>
        <dbReference type="ARBA" id="ARBA00022842"/>
    </source>
</evidence>
<keyword evidence="3" id="KW-0813">Transport</keyword>
<dbReference type="InterPro" id="IPR036739">
    <property type="entry name" value="SLC41_membr_dom_sf"/>
</dbReference>
<keyword evidence="5" id="KW-0460">Magnesium</keyword>
<comment type="caution">
    <text evidence="10">The sequence shown here is derived from an EMBL/GenBank/DDBJ whole genome shotgun (WGS) entry which is preliminary data.</text>
</comment>
<dbReference type="SUPFAM" id="SSF161093">
    <property type="entry name" value="MgtE membrane domain-like"/>
    <property type="match status" value="1"/>
</dbReference>
<evidence type="ECO:0000256" key="2">
    <source>
        <dbReference type="ARBA" id="ARBA00009749"/>
    </source>
</evidence>
<dbReference type="GO" id="GO:0008324">
    <property type="term" value="F:monoatomic cation transmembrane transporter activity"/>
    <property type="evidence" value="ECO:0007669"/>
    <property type="project" value="InterPro"/>
</dbReference>
<keyword evidence="6 8" id="KW-1133">Transmembrane helix</keyword>
<proteinExistence type="inferred from homology"/>
<evidence type="ECO:0000256" key="1">
    <source>
        <dbReference type="ARBA" id="ARBA00004141"/>
    </source>
</evidence>
<dbReference type="Pfam" id="PF01769">
    <property type="entry name" value="MgtE"/>
    <property type="match status" value="1"/>
</dbReference>
<protein>
    <recommendedName>
        <fullName evidence="9">SLC41A/MgtE integral membrane domain-containing protein</fullName>
    </recommendedName>
</protein>
<feature type="transmembrane region" description="Helical" evidence="8">
    <location>
        <begin position="92"/>
        <end position="116"/>
    </location>
</feature>
<evidence type="ECO:0000259" key="9">
    <source>
        <dbReference type="Pfam" id="PF01769"/>
    </source>
</evidence>
<reference evidence="10" key="1">
    <citation type="journal article" date="2014" name="Front. Microbiol.">
        <title>High frequency of phylogenetically diverse reductive dehalogenase-homologous genes in deep subseafloor sedimentary metagenomes.</title>
        <authorList>
            <person name="Kawai M."/>
            <person name="Futagami T."/>
            <person name="Toyoda A."/>
            <person name="Takaki Y."/>
            <person name="Nishi S."/>
            <person name="Hori S."/>
            <person name="Arai W."/>
            <person name="Tsubouchi T."/>
            <person name="Morono Y."/>
            <person name="Uchiyama I."/>
            <person name="Ito T."/>
            <person name="Fujiyama A."/>
            <person name="Inagaki F."/>
            <person name="Takami H."/>
        </authorList>
    </citation>
    <scope>NUCLEOTIDE SEQUENCE</scope>
    <source>
        <strain evidence="10">Expedition CK06-06</strain>
    </source>
</reference>
<sequence>MSTIKLLRSRISARAFLIDGNLRSGAQTSLRARLTSALHLGTLEPRLRGQLVLRKNMAASALVSFIIFSLIGAIFFAIAYASGIPIARSLSLALAFFIAGIALTAAVIFVTIASAFVSFRGGLDPDNVVIPIVTSIGDVLGVTCLLVAITIVGV</sequence>
<gene>
    <name evidence="10" type="ORF">S06H3_03048</name>
</gene>
<dbReference type="InterPro" id="IPR006667">
    <property type="entry name" value="SLC41_membr_dom"/>
</dbReference>
<keyword evidence="7 8" id="KW-0472">Membrane</keyword>
<dbReference type="EMBL" id="BARV01000954">
    <property type="protein sequence ID" value="GAH90669.1"/>
    <property type="molecule type" value="Genomic_DNA"/>
</dbReference>
<comment type="similarity">
    <text evidence="2">Belongs to the SLC41A transporter family.</text>
</comment>
<evidence type="ECO:0000313" key="10">
    <source>
        <dbReference type="EMBL" id="GAH90669.1"/>
    </source>
</evidence>
<name>X1KKJ6_9ZZZZ</name>
<organism evidence="10">
    <name type="scientific">marine sediment metagenome</name>
    <dbReference type="NCBI Taxonomy" id="412755"/>
    <lineage>
        <taxon>unclassified sequences</taxon>
        <taxon>metagenomes</taxon>
        <taxon>ecological metagenomes</taxon>
    </lineage>
</organism>
<evidence type="ECO:0000256" key="6">
    <source>
        <dbReference type="ARBA" id="ARBA00022989"/>
    </source>
</evidence>
<feature type="transmembrane region" description="Helical" evidence="8">
    <location>
        <begin position="128"/>
        <end position="152"/>
    </location>
</feature>
<evidence type="ECO:0000256" key="7">
    <source>
        <dbReference type="ARBA" id="ARBA00023136"/>
    </source>
</evidence>
<dbReference type="AlphaFoldDB" id="X1KKJ6"/>
<dbReference type="GO" id="GO:0016020">
    <property type="term" value="C:membrane"/>
    <property type="evidence" value="ECO:0007669"/>
    <property type="project" value="UniProtKB-SubCell"/>
</dbReference>
<feature type="transmembrane region" description="Helical" evidence="8">
    <location>
        <begin position="57"/>
        <end position="80"/>
    </location>
</feature>
<feature type="domain" description="SLC41A/MgtE integral membrane" evidence="9">
    <location>
        <begin position="28"/>
        <end position="147"/>
    </location>
</feature>
<keyword evidence="4 8" id="KW-0812">Transmembrane</keyword>
<evidence type="ECO:0000256" key="4">
    <source>
        <dbReference type="ARBA" id="ARBA00022692"/>
    </source>
</evidence>
<evidence type="ECO:0000256" key="3">
    <source>
        <dbReference type="ARBA" id="ARBA00022448"/>
    </source>
</evidence>
<evidence type="ECO:0000256" key="8">
    <source>
        <dbReference type="SAM" id="Phobius"/>
    </source>
</evidence>
<comment type="subcellular location">
    <subcellularLocation>
        <location evidence="1">Membrane</location>
        <topology evidence="1">Multi-pass membrane protein</topology>
    </subcellularLocation>
</comment>